<dbReference type="AlphaFoldDB" id="A0A402D2V7"/>
<keyword evidence="1" id="KW-0378">Hydrolase</keyword>
<sequence>MPDSNPMTVLNVDDNEQKRYIVTRMLRAEGFNVIEAENGTEALRMAQDQPDLIVLDVKLPDISGFEVCQILKADPETNSIPVLHLSAHYTKSGDRSEGLDRGADAYLTHPVHQQELASTVRALLRMRTAENNAKALYERERRIAETLQRALLLTVPSDTYPGLDVSTFYHPAWEEASIAGDFFDTFALPGGKVALAVGDASGKGLAAAAHTAEVKYALRAILHETPQPDLALSRLNDFLCHSYHTHGYGLELVVALAVAVVDLTAGEVRFASAGAEPPLLLSGGGVSESMTVGGLPLGVYAGVEYSVQTKMLEIGDTILITTDGITEARRNGDFLDYEGFIELAERFQHSPKTKQYGEAIVEEARAFTGGKFQDDVCLLIARRV</sequence>
<dbReference type="Proteomes" id="UP000287394">
    <property type="component" value="Chromosome"/>
</dbReference>
<dbReference type="Gene3D" id="3.40.50.2300">
    <property type="match status" value="1"/>
</dbReference>
<dbReference type="Pfam" id="PF07228">
    <property type="entry name" value="SpoIIE"/>
    <property type="match status" value="1"/>
</dbReference>
<dbReference type="InterPro" id="IPR052016">
    <property type="entry name" value="Bact_Sigma-Reg"/>
</dbReference>
<dbReference type="InterPro" id="IPR036457">
    <property type="entry name" value="PPM-type-like_dom_sf"/>
</dbReference>
<proteinExistence type="predicted"/>
<keyword evidence="3" id="KW-1185">Reference proteome</keyword>
<dbReference type="RefSeq" id="WP_119323869.1">
    <property type="nucleotide sequence ID" value="NZ_AP025739.1"/>
</dbReference>
<dbReference type="EMBL" id="AP025739">
    <property type="protein sequence ID" value="BDI28384.1"/>
    <property type="molecule type" value="Genomic_DNA"/>
</dbReference>
<dbReference type="InterPro" id="IPR001932">
    <property type="entry name" value="PPM-type_phosphatase-like_dom"/>
</dbReference>
<dbReference type="PROSITE" id="PS50110">
    <property type="entry name" value="RESPONSE_REGULATORY"/>
    <property type="match status" value="1"/>
</dbReference>
<name>A0A402D2V7_9BACT</name>
<reference evidence="2 3" key="1">
    <citation type="journal article" date="2019" name="Int. J. Syst. Evol. Microbiol.">
        <title>Capsulimonas corticalis gen. nov., sp. nov., an aerobic capsulated bacterium, of a novel bacterial order, Capsulimonadales ord. nov., of the class Armatimonadia of the phylum Armatimonadetes.</title>
        <authorList>
            <person name="Li J."/>
            <person name="Kudo C."/>
            <person name="Tonouchi A."/>
        </authorList>
    </citation>
    <scope>NUCLEOTIDE SEQUENCE [LARGE SCALE GENOMIC DNA]</scope>
    <source>
        <strain evidence="2 3">AX-7</strain>
    </source>
</reference>
<evidence type="ECO:0000313" key="2">
    <source>
        <dbReference type="EMBL" id="BDI28384.1"/>
    </source>
</evidence>
<organism evidence="2 3">
    <name type="scientific">Capsulimonas corticalis</name>
    <dbReference type="NCBI Taxonomy" id="2219043"/>
    <lineage>
        <taxon>Bacteria</taxon>
        <taxon>Bacillati</taxon>
        <taxon>Armatimonadota</taxon>
        <taxon>Armatimonadia</taxon>
        <taxon>Capsulimonadales</taxon>
        <taxon>Capsulimonadaceae</taxon>
        <taxon>Capsulimonas</taxon>
    </lineage>
</organism>
<dbReference type="InterPro" id="IPR011006">
    <property type="entry name" value="CheY-like_superfamily"/>
</dbReference>
<gene>
    <name evidence="2" type="ORF">CCAX7_004350</name>
</gene>
<dbReference type="PANTHER" id="PTHR43156:SF2">
    <property type="entry name" value="STAGE II SPORULATION PROTEIN E"/>
    <property type="match status" value="1"/>
</dbReference>
<dbReference type="GO" id="GO:0000160">
    <property type="term" value="P:phosphorelay signal transduction system"/>
    <property type="evidence" value="ECO:0007669"/>
    <property type="project" value="InterPro"/>
</dbReference>
<dbReference type="OrthoDB" id="7943561at2"/>
<evidence type="ECO:0000313" key="3">
    <source>
        <dbReference type="Proteomes" id="UP000287394"/>
    </source>
</evidence>
<dbReference type="SMART" id="SM00448">
    <property type="entry name" value="REC"/>
    <property type="match status" value="1"/>
</dbReference>
<protein>
    <submittedName>
        <fullName evidence="2">Uncharacterized protein</fullName>
    </submittedName>
</protein>
<dbReference type="SUPFAM" id="SSF52172">
    <property type="entry name" value="CheY-like"/>
    <property type="match status" value="1"/>
</dbReference>
<dbReference type="SMART" id="SM00331">
    <property type="entry name" value="PP2C_SIG"/>
    <property type="match status" value="1"/>
</dbReference>
<dbReference type="Pfam" id="PF00072">
    <property type="entry name" value="Response_reg"/>
    <property type="match status" value="1"/>
</dbReference>
<dbReference type="KEGG" id="ccot:CCAX7_004350"/>
<dbReference type="SUPFAM" id="SSF81606">
    <property type="entry name" value="PP2C-like"/>
    <property type="match status" value="1"/>
</dbReference>
<dbReference type="InterPro" id="IPR001789">
    <property type="entry name" value="Sig_transdc_resp-reg_receiver"/>
</dbReference>
<accession>A0A402D2V7</accession>
<evidence type="ECO:0000256" key="1">
    <source>
        <dbReference type="ARBA" id="ARBA00022801"/>
    </source>
</evidence>
<dbReference type="PANTHER" id="PTHR43156">
    <property type="entry name" value="STAGE II SPORULATION PROTEIN E-RELATED"/>
    <property type="match status" value="1"/>
</dbReference>
<dbReference type="GO" id="GO:0016791">
    <property type="term" value="F:phosphatase activity"/>
    <property type="evidence" value="ECO:0007669"/>
    <property type="project" value="TreeGrafter"/>
</dbReference>
<dbReference type="Gene3D" id="3.60.40.10">
    <property type="entry name" value="PPM-type phosphatase domain"/>
    <property type="match status" value="1"/>
</dbReference>
<dbReference type="FunCoup" id="A0A402D2V7">
    <property type="interactions" value="49"/>
</dbReference>